<evidence type="ECO:0000256" key="5">
    <source>
        <dbReference type="ARBA" id="ARBA00022692"/>
    </source>
</evidence>
<gene>
    <name evidence="10" type="ORF">GCM10010211_19240</name>
</gene>
<evidence type="ECO:0000256" key="9">
    <source>
        <dbReference type="SAM" id="MobiDB-lite"/>
    </source>
</evidence>
<reference evidence="11" key="1">
    <citation type="journal article" date="2019" name="Int. J. Syst. Evol. Microbiol.">
        <title>The Global Catalogue of Microorganisms (GCM) 10K type strain sequencing project: providing services to taxonomists for standard genome sequencing and annotation.</title>
        <authorList>
            <consortium name="The Broad Institute Genomics Platform"/>
            <consortium name="The Broad Institute Genome Sequencing Center for Infectious Disease"/>
            <person name="Wu L."/>
            <person name="Ma J."/>
        </authorList>
    </citation>
    <scope>NUCLEOTIDE SEQUENCE [LARGE SCALE GENOMIC DNA]</scope>
    <source>
        <strain evidence="11">JCM 3399</strain>
    </source>
</reference>
<feature type="transmembrane region" description="Helical" evidence="8">
    <location>
        <begin position="252"/>
        <end position="276"/>
    </location>
</feature>
<protein>
    <recommendedName>
        <fullName evidence="8">Probable membrane transporter protein</fullName>
    </recommendedName>
</protein>
<evidence type="ECO:0000256" key="3">
    <source>
        <dbReference type="ARBA" id="ARBA00022448"/>
    </source>
</evidence>
<feature type="region of interest" description="Disordered" evidence="9">
    <location>
        <begin position="130"/>
        <end position="174"/>
    </location>
</feature>
<feature type="transmembrane region" description="Helical" evidence="8">
    <location>
        <begin position="218"/>
        <end position="240"/>
    </location>
</feature>
<organism evidence="10 11">
    <name type="scientific">Streptomyces albospinus</name>
    <dbReference type="NCBI Taxonomy" id="285515"/>
    <lineage>
        <taxon>Bacteria</taxon>
        <taxon>Bacillati</taxon>
        <taxon>Actinomycetota</taxon>
        <taxon>Actinomycetes</taxon>
        <taxon>Kitasatosporales</taxon>
        <taxon>Streptomycetaceae</taxon>
        <taxon>Streptomyces</taxon>
    </lineage>
</organism>
<evidence type="ECO:0000256" key="8">
    <source>
        <dbReference type="RuleBase" id="RU363041"/>
    </source>
</evidence>
<evidence type="ECO:0000256" key="4">
    <source>
        <dbReference type="ARBA" id="ARBA00022475"/>
    </source>
</evidence>
<dbReference type="PANTHER" id="PTHR30269:SF23">
    <property type="entry name" value="MEMBRANE TRANSPORTER PROTEIN YDHB-RELATED"/>
    <property type="match status" value="1"/>
</dbReference>
<comment type="caution">
    <text evidence="10">The sequence shown here is derived from an EMBL/GenBank/DDBJ whole genome shotgun (WGS) entry which is preliminary data.</text>
</comment>
<comment type="subcellular location">
    <subcellularLocation>
        <location evidence="1 8">Cell membrane</location>
        <topology evidence="1 8">Multi-pass membrane protein</topology>
    </subcellularLocation>
</comment>
<evidence type="ECO:0000256" key="1">
    <source>
        <dbReference type="ARBA" id="ARBA00004651"/>
    </source>
</evidence>
<dbReference type="Proteomes" id="UP000654471">
    <property type="component" value="Unassembled WGS sequence"/>
</dbReference>
<evidence type="ECO:0000313" key="11">
    <source>
        <dbReference type="Proteomes" id="UP000654471"/>
    </source>
</evidence>
<feature type="transmembrane region" description="Helical" evidence="8">
    <location>
        <begin position="6"/>
        <end position="25"/>
    </location>
</feature>
<keyword evidence="7 8" id="KW-0472">Membrane</keyword>
<evidence type="ECO:0000256" key="7">
    <source>
        <dbReference type="ARBA" id="ARBA00023136"/>
    </source>
</evidence>
<feature type="transmembrane region" description="Helical" evidence="8">
    <location>
        <begin position="55"/>
        <end position="72"/>
    </location>
</feature>
<keyword evidence="6 8" id="KW-1133">Transmembrane helix</keyword>
<dbReference type="Pfam" id="PF01925">
    <property type="entry name" value="TauE"/>
    <property type="match status" value="1"/>
</dbReference>
<feature type="compositionally biased region" description="Gly residues" evidence="9">
    <location>
        <begin position="137"/>
        <end position="149"/>
    </location>
</feature>
<evidence type="ECO:0000256" key="6">
    <source>
        <dbReference type="ARBA" id="ARBA00022989"/>
    </source>
</evidence>
<dbReference type="InterPro" id="IPR002781">
    <property type="entry name" value="TM_pro_TauE-like"/>
</dbReference>
<accession>A0ABQ2UUS5</accession>
<dbReference type="EMBL" id="BMRP01000005">
    <property type="protein sequence ID" value="GGU54723.1"/>
    <property type="molecule type" value="Genomic_DNA"/>
</dbReference>
<evidence type="ECO:0000313" key="10">
    <source>
        <dbReference type="EMBL" id="GGU54723.1"/>
    </source>
</evidence>
<feature type="transmembrane region" description="Helical" evidence="8">
    <location>
        <begin position="32"/>
        <end position="49"/>
    </location>
</feature>
<feature type="transmembrane region" description="Helical" evidence="8">
    <location>
        <begin position="193"/>
        <end position="212"/>
    </location>
</feature>
<name>A0ABQ2UUS5_9ACTN</name>
<sequence length="306" mass="31580">MTVPGAMAQLGVLPLAALVSAALLVGVSKTAVSGVGALSVALFAAVVPARESTGALLPLLLVGDVLAVRAYRRHTDWPALLRLLPSVAVGILLGVVFVARTDDAVMRRTIGVLLLTIVLHRLWRRARRRGAEPAAAGGRGPQARAGGGEPRARAGRDPAPTAGAEPASAVRTARAARTARTVRTVLADPQRQLRALLFGLIAGFATMVANAGGPAMSLYLLSAGFGVLGFLGTGAWFFLIVNLFKLPFSIGLGLVTPGALALDGLLAPVVVAGALLGRALVHRVDQALFERLVLVFTALSSLDLLR</sequence>
<keyword evidence="4 8" id="KW-1003">Cell membrane</keyword>
<feature type="transmembrane region" description="Helical" evidence="8">
    <location>
        <begin position="105"/>
        <end position="123"/>
    </location>
</feature>
<keyword evidence="11" id="KW-1185">Reference proteome</keyword>
<dbReference type="InterPro" id="IPR052017">
    <property type="entry name" value="TSUP"/>
</dbReference>
<feature type="transmembrane region" description="Helical" evidence="8">
    <location>
        <begin position="79"/>
        <end position="99"/>
    </location>
</feature>
<dbReference type="PANTHER" id="PTHR30269">
    <property type="entry name" value="TRANSMEMBRANE PROTEIN YFCA"/>
    <property type="match status" value="1"/>
</dbReference>
<keyword evidence="5 8" id="KW-0812">Transmembrane</keyword>
<proteinExistence type="inferred from homology"/>
<keyword evidence="3" id="KW-0813">Transport</keyword>
<comment type="similarity">
    <text evidence="2 8">Belongs to the 4-toluene sulfonate uptake permease (TSUP) (TC 2.A.102) family.</text>
</comment>
<feature type="compositionally biased region" description="Low complexity" evidence="9">
    <location>
        <begin position="157"/>
        <end position="174"/>
    </location>
</feature>
<evidence type="ECO:0000256" key="2">
    <source>
        <dbReference type="ARBA" id="ARBA00009142"/>
    </source>
</evidence>